<feature type="compositionally biased region" description="Low complexity" evidence="4">
    <location>
        <begin position="716"/>
        <end position="733"/>
    </location>
</feature>
<dbReference type="Pfam" id="PF00612">
    <property type="entry name" value="IQ"/>
    <property type="match status" value="2"/>
</dbReference>
<gene>
    <name evidence="6" type="ORF">Tco_0628247</name>
</gene>
<proteinExistence type="inferred from homology"/>
<keyword evidence="7" id="KW-1185">Reference proteome</keyword>
<evidence type="ECO:0000256" key="2">
    <source>
        <dbReference type="ARBA" id="ARBA00024341"/>
    </source>
</evidence>
<evidence type="ECO:0000313" key="6">
    <source>
        <dbReference type="EMBL" id="GJS54885.1"/>
    </source>
</evidence>
<comment type="caution">
    <text evidence="6">The sequence shown here is derived from an EMBL/GenBank/DDBJ whole genome shotgun (WGS) entry which is preliminary data.</text>
</comment>
<feature type="compositionally biased region" description="Polar residues" evidence="4">
    <location>
        <begin position="573"/>
        <end position="584"/>
    </location>
</feature>
<feature type="compositionally biased region" description="Polar residues" evidence="4">
    <location>
        <begin position="672"/>
        <end position="697"/>
    </location>
</feature>
<feature type="compositionally biased region" description="Basic and acidic residues" evidence="4">
    <location>
        <begin position="657"/>
        <end position="667"/>
    </location>
</feature>
<dbReference type="Pfam" id="PF13178">
    <property type="entry name" value="DUF4005"/>
    <property type="match status" value="1"/>
</dbReference>
<dbReference type="InterPro" id="IPR000048">
    <property type="entry name" value="IQ_motif_EF-hand-BS"/>
</dbReference>
<accession>A0ABQ4WPQ5</accession>
<sequence length="935" mass="102303">MGRSSTSCFKIITCAGGDESVDPDDVHASSENKGSDKRGWSFRKRSARHRVLSNTVVTEIPSSEKKENSDPVTTICSVPQVKFNISEKNDISEPVSSISSVPQVISSISEKKYISEPITSISAVPQITSNISEKTSDNIWIEEPPRLSNSVTKDTTVSTIATDTCEDDIKCDPAPVTDESEFVSESAILVIQAAVRKFLAQRQMVKYKNVVKLQAAVRGHLVRSHAVGTLRCVQAIVKMQSLVRARRANLSAERSSVGEKGVQNPTHISMEKLLSNSLARQLLESTPKTKQINIKCDPLKSDSAWNWLERWMSVSTPEAIESHAPQQEQDKVETLAPNCESIEMISDVKEATVPSEEDEENLISIEENSHARHDEDEKPQPAITSVPEPIEKAESPQDEPMVLNTESKNEVVPAIQKPISEPESKCSAKRLAIDQPDSEGRKSVFGRKASNPAFIAAQSRFEELTSRSNSLKSPTSSNQEDDVSSNPLKSVNSSKQDDDVSSDPSKSSNKLASEPLEPVSSVDQVTEVGSSVDIGGSAPEKVTKLTTVEPEECLVSDSPKVVPNGGSECGTELSITSTLDSPDQSEVENKKFEEEAKVLDEKIVDPHGHDNIDIIMPEKHDSCDDAEPETENTKSANNADVSQVEQKLDDSVIEPAPKPKIEPDHEMVPQVSEGSPRSHITVTESQGTPSSQVSTNTKKTRSEKKVSSQSQKRKSWSSSKKSSVDSALRSSLDQLPKDPKPEKTEKRRNSFGSPKPDHSDHQPSVPSYMQATESARAKAIANNSPRSSPDVHDKDLKKRHSLPGAVNGRQGSPRIQREEMAEVKLETKDRVPGMCFSLLFGPSMAAGLSRITSMVNSPDPFHVKELKWTWNRCFWPSMLSISVGVSRGSFFCASSEHGWPVASSPAGMKNVNCPFAVPSVAVALKLYLFFLIRKE</sequence>
<comment type="similarity">
    <text evidence="2">Belongs to the IQD family.</text>
</comment>
<feature type="region of interest" description="Disordered" evidence="4">
    <location>
        <begin position="18"/>
        <end position="43"/>
    </location>
</feature>
<reference evidence="6" key="2">
    <citation type="submission" date="2022-01" db="EMBL/GenBank/DDBJ databases">
        <authorList>
            <person name="Yamashiro T."/>
            <person name="Shiraishi A."/>
            <person name="Satake H."/>
            <person name="Nakayama K."/>
        </authorList>
    </citation>
    <scope>NUCLEOTIDE SEQUENCE</scope>
</reference>
<feature type="compositionally biased region" description="Basic and acidic residues" evidence="4">
    <location>
        <begin position="24"/>
        <end position="39"/>
    </location>
</feature>
<evidence type="ECO:0000256" key="3">
    <source>
        <dbReference type="ARBA" id="ARBA00024378"/>
    </source>
</evidence>
<evidence type="ECO:0000313" key="7">
    <source>
        <dbReference type="Proteomes" id="UP001151760"/>
    </source>
</evidence>
<feature type="compositionally biased region" description="Polar residues" evidence="4">
    <location>
        <begin position="762"/>
        <end position="773"/>
    </location>
</feature>
<feature type="compositionally biased region" description="Basic and acidic residues" evidence="4">
    <location>
        <begin position="587"/>
        <end position="623"/>
    </location>
</feature>
<evidence type="ECO:0000256" key="1">
    <source>
        <dbReference type="ARBA" id="ARBA00022860"/>
    </source>
</evidence>
<dbReference type="PROSITE" id="PS50096">
    <property type="entry name" value="IQ"/>
    <property type="match status" value="1"/>
</dbReference>
<reference evidence="6" key="1">
    <citation type="journal article" date="2022" name="Int. J. Mol. Sci.">
        <title>Draft Genome of Tanacetum Coccineum: Genomic Comparison of Closely Related Tanacetum-Family Plants.</title>
        <authorList>
            <person name="Yamashiro T."/>
            <person name="Shiraishi A."/>
            <person name="Nakayama K."/>
            <person name="Satake H."/>
        </authorList>
    </citation>
    <scope>NUCLEOTIDE SEQUENCE</scope>
</reference>
<name>A0ABQ4WPQ5_9ASTR</name>
<protein>
    <submittedName>
        <fullName evidence="6">Protein IQ-DOMAIN 32</fullName>
    </submittedName>
</protein>
<dbReference type="Proteomes" id="UP001151760">
    <property type="component" value="Unassembled WGS sequence"/>
</dbReference>
<feature type="domain" description="DUF4005" evidence="5">
    <location>
        <begin position="743"/>
        <end position="811"/>
    </location>
</feature>
<feature type="compositionally biased region" description="Polar residues" evidence="4">
    <location>
        <begin position="633"/>
        <end position="645"/>
    </location>
</feature>
<feature type="region of interest" description="Disordered" evidence="4">
    <location>
        <begin position="366"/>
        <end position="817"/>
    </location>
</feature>
<dbReference type="EMBL" id="BQNB010008831">
    <property type="protein sequence ID" value="GJS54885.1"/>
    <property type="molecule type" value="Genomic_DNA"/>
</dbReference>
<feature type="compositionally biased region" description="Basic and acidic residues" evidence="4">
    <location>
        <begin position="367"/>
        <end position="379"/>
    </location>
</feature>
<comment type="subunit">
    <text evidence="3">Binds to multiple calmodulin (CaM) in the presence of Ca(2+) and CaM-like proteins.</text>
</comment>
<feature type="compositionally biased region" description="Basic and acidic residues" evidence="4">
    <location>
        <begin position="735"/>
        <end position="748"/>
    </location>
</feature>
<evidence type="ECO:0000259" key="5">
    <source>
        <dbReference type="Pfam" id="PF13178"/>
    </source>
</evidence>
<feature type="compositionally biased region" description="Polar residues" evidence="4">
    <location>
        <begin position="466"/>
        <end position="488"/>
    </location>
</feature>
<keyword evidence="1" id="KW-0112">Calmodulin-binding</keyword>
<dbReference type="Gene3D" id="1.20.5.190">
    <property type="match status" value="1"/>
</dbReference>
<evidence type="ECO:0000256" key="4">
    <source>
        <dbReference type="SAM" id="MobiDB-lite"/>
    </source>
</evidence>
<dbReference type="PANTHER" id="PTHR32295:SF154">
    <property type="entry name" value="PROTEIN IQ-DOMAIN 32"/>
    <property type="match status" value="1"/>
</dbReference>
<dbReference type="PANTHER" id="PTHR32295">
    <property type="entry name" value="IQ-DOMAIN 5-RELATED"/>
    <property type="match status" value="1"/>
</dbReference>
<dbReference type="InterPro" id="IPR025064">
    <property type="entry name" value="DUF4005"/>
</dbReference>
<organism evidence="6 7">
    <name type="scientific">Tanacetum coccineum</name>
    <dbReference type="NCBI Taxonomy" id="301880"/>
    <lineage>
        <taxon>Eukaryota</taxon>
        <taxon>Viridiplantae</taxon>
        <taxon>Streptophyta</taxon>
        <taxon>Embryophyta</taxon>
        <taxon>Tracheophyta</taxon>
        <taxon>Spermatophyta</taxon>
        <taxon>Magnoliopsida</taxon>
        <taxon>eudicotyledons</taxon>
        <taxon>Gunneridae</taxon>
        <taxon>Pentapetalae</taxon>
        <taxon>asterids</taxon>
        <taxon>campanulids</taxon>
        <taxon>Asterales</taxon>
        <taxon>Asteraceae</taxon>
        <taxon>Asteroideae</taxon>
        <taxon>Anthemideae</taxon>
        <taxon>Anthemidinae</taxon>
        <taxon>Tanacetum</taxon>
    </lineage>
</organism>